<dbReference type="Proteomes" id="UP000230233">
    <property type="component" value="Chromosome I"/>
</dbReference>
<evidence type="ECO:0000313" key="2">
    <source>
        <dbReference type="EMBL" id="PIC52849.1"/>
    </source>
</evidence>
<keyword evidence="1" id="KW-1133">Transmembrane helix</keyword>
<feature type="transmembrane region" description="Helical" evidence="1">
    <location>
        <begin position="84"/>
        <end position="108"/>
    </location>
</feature>
<feature type="transmembrane region" description="Helical" evidence="1">
    <location>
        <begin position="128"/>
        <end position="150"/>
    </location>
</feature>
<keyword evidence="1" id="KW-0472">Membrane</keyword>
<reference evidence="3" key="1">
    <citation type="submission" date="2017-10" db="EMBL/GenBank/DDBJ databases">
        <title>Rapid genome shrinkage in a self-fertile nematode reveals novel sperm competition proteins.</title>
        <authorList>
            <person name="Yin D."/>
            <person name="Schwarz E.M."/>
            <person name="Thomas C.G."/>
            <person name="Felde R.L."/>
            <person name="Korf I.F."/>
            <person name="Cutter A.D."/>
            <person name="Schartner C.M."/>
            <person name="Ralston E.J."/>
            <person name="Meyer B.J."/>
            <person name="Haag E.S."/>
        </authorList>
    </citation>
    <scope>NUCLEOTIDE SEQUENCE [LARGE SCALE GENOMIC DNA]</scope>
    <source>
        <strain evidence="3">JU1422</strain>
    </source>
</reference>
<dbReference type="OrthoDB" id="5851698at2759"/>
<dbReference type="AlphaFoldDB" id="A0A2G5VM32"/>
<dbReference type="Pfam" id="PF10912">
    <property type="entry name" value="Glam1"/>
    <property type="match status" value="1"/>
</dbReference>
<sequence length="152" mass="17405">MEYHREPAGTLTPKFCCFPARLLVCILSILGVIQNTISIFFSSYFKFRYQLIIPFNITWILLNILLFVGAFCNNEPALKWSLRVVIACMVLTGVYIMTVPVMVSAFFASGREFSKLEVDGTHDEFMRGMIYGYGFELVAVLLIGGWFLFLNW</sequence>
<proteinExistence type="predicted"/>
<dbReference type="InterPro" id="IPR024483">
    <property type="entry name" value="Glam1"/>
</dbReference>
<gene>
    <name evidence="2" type="primary">Cnig_chr_I.g2788</name>
    <name evidence="2" type="ORF">B9Z55_002788</name>
</gene>
<protein>
    <submittedName>
        <fullName evidence="2">Uncharacterized protein</fullName>
    </submittedName>
</protein>
<organism evidence="2 3">
    <name type="scientific">Caenorhabditis nigoni</name>
    <dbReference type="NCBI Taxonomy" id="1611254"/>
    <lineage>
        <taxon>Eukaryota</taxon>
        <taxon>Metazoa</taxon>
        <taxon>Ecdysozoa</taxon>
        <taxon>Nematoda</taxon>
        <taxon>Chromadorea</taxon>
        <taxon>Rhabditida</taxon>
        <taxon>Rhabditina</taxon>
        <taxon>Rhabditomorpha</taxon>
        <taxon>Rhabditoidea</taxon>
        <taxon>Rhabditidae</taxon>
        <taxon>Peloderinae</taxon>
        <taxon>Caenorhabditis</taxon>
    </lineage>
</organism>
<feature type="transmembrane region" description="Helical" evidence="1">
    <location>
        <begin position="21"/>
        <end position="45"/>
    </location>
</feature>
<accession>A0A2G5VM32</accession>
<keyword evidence="1" id="KW-0812">Transmembrane</keyword>
<keyword evidence="3" id="KW-1185">Reference proteome</keyword>
<evidence type="ECO:0000256" key="1">
    <source>
        <dbReference type="SAM" id="Phobius"/>
    </source>
</evidence>
<name>A0A2G5VM32_9PELO</name>
<evidence type="ECO:0000313" key="3">
    <source>
        <dbReference type="Proteomes" id="UP000230233"/>
    </source>
</evidence>
<dbReference type="EMBL" id="PDUG01000001">
    <property type="protein sequence ID" value="PIC52849.1"/>
    <property type="molecule type" value="Genomic_DNA"/>
</dbReference>
<comment type="caution">
    <text evidence="2">The sequence shown here is derived from an EMBL/GenBank/DDBJ whole genome shotgun (WGS) entry which is preliminary data.</text>
</comment>
<feature type="transmembrane region" description="Helical" evidence="1">
    <location>
        <begin position="51"/>
        <end position="72"/>
    </location>
</feature>
<dbReference type="PANTHER" id="PTHR35013">
    <property type="entry name" value="PROTEIN CBG22618-RELATED"/>
    <property type="match status" value="1"/>
</dbReference>